<evidence type="ECO:0000256" key="1">
    <source>
        <dbReference type="ARBA" id="ARBA00004141"/>
    </source>
</evidence>
<evidence type="ECO:0000256" key="2">
    <source>
        <dbReference type="ARBA" id="ARBA00022692"/>
    </source>
</evidence>
<keyword evidence="4 6" id="KW-0472">Membrane</keyword>
<evidence type="ECO:0008006" key="8">
    <source>
        <dbReference type="Google" id="ProtNLM"/>
    </source>
</evidence>
<dbReference type="GO" id="GO:0015095">
    <property type="term" value="F:magnesium ion transmembrane transporter activity"/>
    <property type="evidence" value="ECO:0007669"/>
    <property type="project" value="InterPro"/>
</dbReference>
<feature type="transmembrane region" description="Helical" evidence="6">
    <location>
        <begin position="250"/>
        <end position="272"/>
    </location>
</feature>
<dbReference type="AlphaFoldDB" id="A0A7S0ETJ0"/>
<dbReference type="SUPFAM" id="SSF103481">
    <property type="entry name" value="Multidrug resistance efflux transporter EmrE"/>
    <property type="match status" value="1"/>
</dbReference>
<protein>
    <recommendedName>
        <fullName evidence="8">Magnesium transporter</fullName>
    </recommendedName>
</protein>
<sequence>MASLLPHVAGRLLESGPIKNDLWWIGVLLDAVATLAGTGGKQLLRYAVVSKNPWYYPLGLLCTAMIDPAFDISAYGFAAQSIIAPCAGMVVVWNVLLAPCTLNERLTRSRLTGALLILVGTICVGLYGSHDDVERSVDEYLELFSRPAAMVYYLLFAVWTGVCLYMWRHGSAFVSGFAMGALGGSLAGNMFTTKAVVEMFKCVAAGSETAEGCDTNPFFTPYPYLFFAISMTLATVSLYMLAVGLRSFEALYMITVFEGFMIISGAISGNVVMNEAEHQETYELVLYAMSIGIILCGLFVLCRGEQPRGDDAEQRMLDRSRCRVGEGSEMTSSTCEIKQARDDEHERDKAPL</sequence>
<feature type="compositionally biased region" description="Basic and acidic residues" evidence="5">
    <location>
        <begin position="338"/>
        <end position="352"/>
    </location>
</feature>
<feature type="transmembrane region" description="Helical" evidence="6">
    <location>
        <begin position="150"/>
        <end position="167"/>
    </location>
</feature>
<reference evidence="7" key="1">
    <citation type="submission" date="2021-01" db="EMBL/GenBank/DDBJ databases">
        <authorList>
            <person name="Corre E."/>
            <person name="Pelletier E."/>
            <person name="Niang G."/>
            <person name="Scheremetjew M."/>
            <person name="Finn R."/>
            <person name="Kale V."/>
            <person name="Holt S."/>
            <person name="Cochrane G."/>
            <person name="Meng A."/>
            <person name="Brown T."/>
            <person name="Cohen L."/>
        </authorList>
    </citation>
    <scope>NUCLEOTIDE SEQUENCE</scope>
    <source>
        <strain evidence="7">CCMP1374</strain>
    </source>
</reference>
<feature type="transmembrane region" description="Helical" evidence="6">
    <location>
        <begin position="172"/>
        <end position="191"/>
    </location>
</feature>
<feature type="transmembrane region" description="Helical" evidence="6">
    <location>
        <begin position="111"/>
        <end position="130"/>
    </location>
</feature>
<feature type="region of interest" description="Disordered" evidence="5">
    <location>
        <begin position="323"/>
        <end position="352"/>
    </location>
</feature>
<dbReference type="InterPro" id="IPR037185">
    <property type="entry name" value="EmrE-like"/>
</dbReference>
<feature type="transmembrane region" description="Helical" evidence="6">
    <location>
        <begin position="82"/>
        <end position="99"/>
    </location>
</feature>
<dbReference type="PANTHER" id="PTHR12570">
    <property type="match status" value="1"/>
</dbReference>
<comment type="subcellular location">
    <subcellularLocation>
        <location evidence="1">Membrane</location>
        <topology evidence="1">Multi-pass membrane protein</topology>
    </subcellularLocation>
</comment>
<feature type="transmembrane region" description="Helical" evidence="6">
    <location>
        <begin position="224"/>
        <end position="243"/>
    </location>
</feature>
<evidence type="ECO:0000256" key="3">
    <source>
        <dbReference type="ARBA" id="ARBA00022989"/>
    </source>
</evidence>
<feature type="transmembrane region" description="Helical" evidence="6">
    <location>
        <begin position="284"/>
        <end position="302"/>
    </location>
</feature>
<dbReference type="Pfam" id="PF05653">
    <property type="entry name" value="Mg_trans_NIPA"/>
    <property type="match status" value="1"/>
</dbReference>
<evidence type="ECO:0000256" key="5">
    <source>
        <dbReference type="SAM" id="MobiDB-lite"/>
    </source>
</evidence>
<proteinExistence type="predicted"/>
<dbReference type="EMBL" id="HBEP01022979">
    <property type="protein sequence ID" value="CAD8494421.1"/>
    <property type="molecule type" value="Transcribed_RNA"/>
</dbReference>
<evidence type="ECO:0000256" key="6">
    <source>
        <dbReference type="SAM" id="Phobius"/>
    </source>
</evidence>
<keyword evidence="3 6" id="KW-1133">Transmembrane helix</keyword>
<keyword evidence="2 6" id="KW-0812">Transmembrane</keyword>
<name>A0A7S0ETJ0_9EUKA</name>
<accession>A0A7S0ETJ0</accession>
<dbReference type="Gene3D" id="1.10.3730.20">
    <property type="match status" value="1"/>
</dbReference>
<organism evidence="7">
    <name type="scientific">Phaeocystis antarctica</name>
    <dbReference type="NCBI Taxonomy" id="33657"/>
    <lineage>
        <taxon>Eukaryota</taxon>
        <taxon>Haptista</taxon>
        <taxon>Haptophyta</taxon>
        <taxon>Prymnesiophyceae</taxon>
        <taxon>Phaeocystales</taxon>
        <taxon>Phaeocystaceae</taxon>
        <taxon>Phaeocystis</taxon>
    </lineage>
</organism>
<dbReference type="InterPro" id="IPR008521">
    <property type="entry name" value="Mg_trans_NIPA"/>
</dbReference>
<evidence type="ECO:0000313" key="7">
    <source>
        <dbReference type="EMBL" id="CAD8494421.1"/>
    </source>
</evidence>
<evidence type="ECO:0000256" key="4">
    <source>
        <dbReference type="ARBA" id="ARBA00023136"/>
    </source>
</evidence>
<dbReference type="PANTHER" id="PTHR12570:SF9">
    <property type="entry name" value="MAGNESIUM TRANSPORTER NIPA8-RELATED"/>
    <property type="match status" value="1"/>
</dbReference>
<gene>
    <name evidence="7" type="ORF">PANT1444_LOCUS12972</name>
</gene>
<dbReference type="GO" id="GO:0016020">
    <property type="term" value="C:membrane"/>
    <property type="evidence" value="ECO:0007669"/>
    <property type="project" value="UniProtKB-SubCell"/>
</dbReference>